<accession>A0A5B7HJD6</accession>
<evidence type="ECO:0000313" key="2">
    <source>
        <dbReference type="Proteomes" id="UP000324222"/>
    </source>
</evidence>
<reference evidence="1 2" key="1">
    <citation type="submission" date="2019-05" db="EMBL/GenBank/DDBJ databases">
        <title>Another draft genome of Portunus trituberculatus and its Hox gene families provides insights of decapod evolution.</title>
        <authorList>
            <person name="Jeong J.-H."/>
            <person name="Song I."/>
            <person name="Kim S."/>
            <person name="Choi T."/>
            <person name="Kim D."/>
            <person name="Ryu S."/>
            <person name="Kim W."/>
        </authorList>
    </citation>
    <scope>NUCLEOTIDE SEQUENCE [LARGE SCALE GENOMIC DNA]</scope>
    <source>
        <tissue evidence="1">Muscle</tissue>
    </source>
</reference>
<dbReference type="AlphaFoldDB" id="A0A5B7HJD6"/>
<dbReference type="EMBL" id="VSRR010030122">
    <property type="protein sequence ID" value="MPC69849.1"/>
    <property type="molecule type" value="Genomic_DNA"/>
</dbReference>
<dbReference type="Proteomes" id="UP000324222">
    <property type="component" value="Unassembled WGS sequence"/>
</dbReference>
<organism evidence="1 2">
    <name type="scientific">Portunus trituberculatus</name>
    <name type="common">Swimming crab</name>
    <name type="synonym">Neptunus trituberculatus</name>
    <dbReference type="NCBI Taxonomy" id="210409"/>
    <lineage>
        <taxon>Eukaryota</taxon>
        <taxon>Metazoa</taxon>
        <taxon>Ecdysozoa</taxon>
        <taxon>Arthropoda</taxon>
        <taxon>Crustacea</taxon>
        <taxon>Multicrustacea</taxon>
        <taxon>Malacostraca</taxon>
        <taxon>Eumalacostraca</taxon>
        <taxon>Eucarida</taxon>
        <taxon>Decapoda</taxon>
        <taxon>Pleocyemata</taxon>
        <taxon>Brachyura</taxon>
        <taxon>Eubrachyura</taxon>
        <taxon>Portunoidea</taxon>
        <taxon>Portunidae</taxon>
        <taxon>Portuninae</taxon>
        <taxon>Portunus</taxon>
    </lineage>
</organism>
<gene>
    <name evidence="1" type="ORF">E2C01_064080</name>
</gene>
<evidence type="ECO:0000313" key="1">
    <source>
        <dbReference type="EMBL" id="MPC69849.1"/>
    </source>
</evidence>
<sequence>MAKLGNNGPKVGDSSAVSLMTLMIPRLSMFPLFSKSRRSFISIFFPQALADIHKTSTCSLDS</sequence>
<comment type="caution">
    <text evidence="1">The sequence shown here is derived from an EMBL/GenBank/DDBJ whole genome shotgun (WGS) entry which is preliminary data.</text>
</comment>
<keyword evidence="2" id="KW-1185">Reference proteome</keyword>
<name>A0A5B7HJD6_PORTR</name>
<protein>
    <submittedName>
        <fullName evidence="1">Uncharacterized protein</fullName>
    </submittedName>
</protein>
<proteinExistence type="predicted"/>